<dbReference type="SMART" id="SM00181">
    <property type="entry name" value="EGF"/>
    <property type="match status" value="1"/>
</dbReference>
<dbReference type="PROSITE" id="PS00022">
    <property type="entry name" value="EGF_1"/>
    <property type="match status" value="1"/>
</dbReference>
<feature type="region of interest" description="Disordered" evidence="3">
    <location>
        <begin position="754"/>
        <end position="908"/>
    </location>
</feature>
<feature type="compositionally biased region" description="Polar residues" evidence="3">
    <location>
        <begin position="773"/>
        <end position="783"/>
    </location>
</feature>
<feature type="compositionally biased region" description="Low complexity" evidence="3">
    <location>
        <begin position="791"/>
        <end position="833"/>
    </location>
</feature>
<dbReference type="GO" id="GO:0005615">
    <property type="term" value="C:extracellular space"/>
    <property type="evidence" value="ECO:0007669"/>
    <property type="project" value="TreeGrafter"/>
</dbReference>
<dbReference type="PANTHER" id="PTHR22804:SF54">
    <property type="match status" value="1"/>
</dbReference>
<dbReference type="Pfam" id="PF00008">
    <property type="entry name" value="EGF"/>
    <property type="match status" value="1"/>
</dbReference>
<dbReference type="GeneID" id="106164513"/>
<feature type="signal peptide" evidence="4">
    <location>
        <begin position="1"/>
        <end position="18"/>
    </location>
</feature>
<keyword evidence="4" id="KW-0732">Signal</keyword>
<dbReference type="SMART" id="SM00179">
    <property type="entry name" value="EGF_CA"/>
    <property type="match status" value="1"/>
</dbReference>
<evidence type="ECO:0000313" key="8">
    <source>
        <dbReference type="RefSeq" id="XP_013397906.1"/>
    </source>
</evidence>
<feature type="compositionally biased region" description="Low complexity" evidence="3">
    <location>
        <begin position="883"/>
        <end position="900"/>
    </location>
</feature>
<dbReference type="RefSeq" id="XP_013397905.1">
    <property type="nucleotide sequence ID" value="XM_013542451.2"/>
</dbReference>
<dbReference type="GO" id="GO:0002052">
    <property type="term" value="P:positive regulation of neuroblast proliferation"/>
    <property type="evidence" value="ECO:0007669"/>
    <property type="project" value="TreeGrafter"/>
</dbReference>
<feature type="compositionally biased region" description="Low complexity" evidence="3">
    <location>
        <begin position="658"/>
        <end position="713"/>
    </location>
</feature>
<evidence type="ECO:0000313" key="6">
    <source>
        <dbReference type="Proteomes" id="UP000085678"/>
    </source>
</evidence>
<dbReference type="InterPro" id="IPR050691">
    <property type="entry name" value="Hyaluronan_bind_Proteoglycan"/>
</dbReference>
<organism evidence="6 9">
    <name type="scientific">Lingula anatina</name>
    <name type="common">Brachiopod</name>
    <name type="synonym">Lingula unguis</name>
    <dbReference type="NCBI Taxonomy" id="7574"/>
    <lineage>
        <taxon>Eukaryota</taxon>
        <taxon>Metazoa</taxon>
        <taxon>Spiralia</taxon>
        <taxon>Lophotrochozoa</taxon>
        <taxon>Brachiopoda</taxon>
        <taxon>Linguliformea</taxon>
        <taxon>Lingulata</taxon>
        <taxon>Lingulida</taxon>
        <taxon>Linguloidea</taxon>
        <taxon>Lingulidae</taxon>
        <taxon>Lingula</taxon>
    </lineage>
</organism>
<evidence type="ECO:0000313" key="7">
    <source>
        <dbReference type="RefSeq" id="XP_013397905.1"/>
    </source>
</evidence>
<dbReference type="InterPro" id="IPR000742">
    <property type="entry name" value="EGF"/>
</dbReference>
<dbReference type="InterPro" id="IPR001881">
    <property type="entry name" value="EGF-like_Ca-bd_dom"/>
</dbReference>
<evidence type="ECO:0000259" key="5">
    <source>
        <dbReference type="PROSITE" id="PS50026"/>
    </source>
</evidence>
<evidence type="ECO:0000313" key="9">
    <source>
        <dbReference type="RefSeq" id="XP_013397907.1"/>
    </source>
</evidence>
<dbReference type="AlphaFoldDB" id="A0A1S3II64"/>
<evidence type="ECO:0000256" key="2">
    <source>
        <dbReference type="PROSITE-ProRule" id="PRU00076"/>
    </source>
</evidence>
<dbReference type="PROSITE" id="PS50026">
    <property type="entry name" value="EGF_3"/>
    <property type="match status" value="1"/>
</dbReference>
<dbReference type="Proteomes" id="UP000085678">
    <property type="component" value="Unplaced"/>
</dbReference>
<reference evidence="7 8" key="1">
    <citation type="submission" date="2025-04" db="UniProtKB">
        <authorList>
            <consortium name="RefSeq"/>
        </authorList>
    </citation>
    <scope>IDENTIFICATION</scope>
    <source>
        <tissue evidence="7 8">Gonads</tissue>
    </source>
</reference>
<dbReference type="GO" id="GO:0001501">
    <property type="term" value="P:skeletal system development"/>
    <property type="evidence" value="ECO:0007669"/>
    <property type="project" value="TreeGrafter"/>
</dbReference>
<protein>
    <submittedName>
        <fullName evidence="7">Uncharacterized protein LOC106164513 isoform X1</fullName>
    </submittedName>
    <submittedName>
        <fullName evidence="8">Uncharacterized protein LOC106164513 isoform X2</fullName>
    </submittedName>
    <submittedName>
        <fullName evidence="9">Uncharacterized protein LOC106164513 isoform X3</fullName>
    </submittedName>
</protein>
<dbReference type="RefSeq" id="XP_013397906.1">
    <property type="nucleotide sequence ID" value="XM_013542452.2"/>
</dbReference>
<dbReference type="RefSeq" id="XP_013397907.1">
    <property type="nucleotide sequence ID" value="XM_013542453.2"/>
</dbReference>
<proteinExistence type="predicted"/>
<evidence type="ECO:0000256" key="4">
    <source>
        <dbReference type="SAM" id="SignalP"/>
    </source>
</evidence>
<dbReference type="GO" id="GO:0072534">
    <property type="term" value="C:perineuronal net"/>
    <property type="evidence" value="ECO:0007669"/>
    <property type="project" value="TreeGrafter"/>
</dbReference>
<dbReference type="GO" id="GO:0045202">
    <property type="term" value="C:synapse"/>
    <property type="evidence" value="ECO:0007669"/>
    <property type="project" value="TreeGrafter"/>
</dbReference>
<feature type="region of interest" description="Disordered" evidence="3">
    <location>
        <begin position="642"/>
        <end position="731"/>
    </location>
</feature>
<accession>A0A1S3II64</accession>
<evidence type="ECO:0000256" key="3">
    <source>
        <dbReference type="SAM" id="MobiDB-lite"/>
    </source>
</evidence>
<keyword evidence="1 2" id="KW-1015">Disulfide bond</keyword>
<dbReference type="CDD" id="cd00054">
    <property type="entry name" value="EGF_CA"/>
    <property type="match status" value="1"/>
</dbReference>
<gene>
    <name evidence="7 8 9" type="primary">LOC106164513</name>
</gene>
<dbReference type="OrthoDB" id="4062651at2759"/>
<dbReference type="GO" id="GO:0005509">
    <property type="term" value="F:calcium ion binding"/>
    <property type="evidence" value="ECO:0007669"/>
    <property type="project" value="InterPro"/>
</dbReference>
<sequence length="989" mass="106848">MNSIVTLLFFVSCVSTSAIPSVVLRPEVKLINTSWTVYACPSDGAADDQTTAFVLPDGNGYVRPNDVVISKQAGGMMHKISHSASLGTYGVFLGKIAELDDVFEQVKISEPSQETEEIERPESQESVPDSNLIKTLTSRNGLVSGNTTVVKLKGRSKVWKCAGHVYQGENETSHVTFYLVIPRRESDHINVDDVLVGSSSGGFLEKVTEIVSIPSPWRTKFVHTELLLCGNLEDSSDVFRINEIRRGLQYTSCVGGDGIPGLQMFQRRTPRSVSVGSVIPGRPSQEFAAKVLRSFQKDGYNFFEVSPVESIEGGEVTVASTGITTDRHARQKRTTFTAGKRFKATFPVTLGKVKVPCGTFTASAKAIFRAYPRVSITLRWSRPFLHRIKASLDSSVTLRVTLRLDFKCRVSYTGPKKAKFNHPIDNRHLVSLCIPIWAGICIPVGILADLKVKYVLEAQGKGFAELSLERTGSVDMSAGWSSTSGVFSSGPDFTLSSPAPKLSGGLTRDQTFASATLTVTPALKVHVPNLKTIARFLRAAGWWIRKVLRKLFKVENQRRIQPILEFVVSAPLVGRAKVTACPNDCDPPQDKLKVEGHAGLPESIDGDLTVKVPLTSISKTWKVFSIPGKHYDGKKCFASNIIKCNGPPKTTPTPPTEEPTTPMRPTTPRPSSKTEPSTLPTTSSPSTMVDSSTQSTPTITSTPTVTTQPPTMTESKPAITSSTSTMTDSSIQSTYSIISPSSWATEITSMAETPSATISSTSSMTDSSTHSTPRITSTPTVTIEPTIMTESTQSATNPTTSTMTDTSTQSTPSITSTPTVTIEPTRITNIPPDGTNPPPGPETSPPSTFPANASDGPQDTTDPTPYETPSSKHTTSPWLTSFTVRTTPLTPNTTEVITTTSAPNTTSFSTEYPDEDMCALMPCENGGICVDGQGETFSCVCPQNFTGQFCQNRVNGWTCTCQGCNPQTFRCTGDPRFPECDCVNCDCDI</sequence>
<dbReference type="Gene3D" id="2.10.25.10">
    <property type="entry name" value="Laminin"/>
    <property type="match status" value="1"/>
</dbReference>
<feature type="disulfide bond" evidence="2">
    <location>
        <begin position="941"/>
        <end position="950"/>
    </location>
</feature>
<keyword evidence="6" id="KW-1185">Reference proteome</keyword>
<evidence type="ECO:0000256" key="1">
    <source>
        <dbReference type="ARBA" id="ARBA00023157"/>
    </source>
</evidence>
<feature type="compositionally biased region" description="Pro residues" evidence="3">
    <location>
        <begin position="834"/>
        <end position="848"/>
    </location>
</feature>
<feature type="chain" id="PRO_5014545828" evidence="4">
    <location>
        <begin position="19"/>
        <end position="989"/>
    </location>
</feature>
<dbReference type="GO" id="GO:0010001">
    <property type="term" value="P:glial cell differentiation"/>
    <property type="evidence" value="ECO:0007669"/>
    <property type="project" value="TreeGrafter"/>
</dbReference>
<feature type="compositionally biased region" description="Low complexity" evidence="3">
    <location>
        <begin position="754"/>
        <end position="772"/>
    </location>
</feature>
<comment type="caution">
    <text evidence="2">Lacks conserved residue(s) required for the propagation of feature annotation.</text>
</comment>
<feature type="region of interest" description="Disordered" evidence="3">
    <location>
        <begin position="110"/>
        <end position="129"/>
    </location>
</feature>
<dbReference type="STRING" id="7574.A0A1S3II64"/>
<feature type="compositionally biased region" description="Low complexity" evidence="3">
    <location>
        <begin position="720"/>
        <end position="731"/>
    </location>
</feature>
<keyword evidence="2" id="KW-0245">EGF-like domain</keyword>
<name>A0A1S3II64_LINAN</name>
<dbReference type="PANTHER" id="PTHR22804">
    <property type="entry name" value="AGGRECAN/VERSICAN PROTEOGLYCAN"/>
    <property type="match status" value="1"/>
</dbReference>
<dbReference type="KEGG" id="lak:106164513"/>
<feature type="domain" description="EGF-like" evidence="5">
    <location>
        <begin position="914"/>
        <end position="951"/>
    </location>
</feature>
<dbReference type="GO" id="GO:0007417">
    <property type="term" value="P:central nervous system development"/>
    <property type="evidence" value="ECO:0007669"/>
    <property type="project" value="TreeGrafter"/>
</dbReference>
<dbReference type="SUPFAM" id="SSF57196">
    <property type="entry name" value="EGF/Laminin"/>
    <property type="match status" value="1"/>
</dbReference>
<feature type="compositionally biased region" description="Polar residues" evidence="3">
    <location>
        <begin position="855"/>
        <end position="882"/>
    </location>
</feature>